<evidence type="ECO:0000313" key="2">
    <source>
        <dbReference type="Proteomes" id="UP000011682"/>
    </source>
</evidence>
<organism evidence="1 2">
    <name type="scientific">Cystobacter fuscus (strain ATCC 25194 / DSM 2262 / NBRC 100088 / M29)</name>
    <dbReference type="NCBI Taxonomy" id="1242864"/>
    <lineage>
        <taxon>Bacteria</taxon>
        <taxon>Pseudomonadati</taxon>
        <taxon>Myxococcota</taxon>
        <taxon>Myxococcia</taxon>
        <taxon>Myxococcales</taxon>
        <taxon>Cystobacterineae</taxon>
        <taxon>Archangiaceae</taxon>
        <taxon>Cystobacter</taxon>
    </lineage>
</organism>
<dbReference type="EMBL" id="ANAH02000008">
    <property type="protein sequence ID" value="EPX61972.1"/>
    <property type="molecule type" value="Genomic_DNA"/>
</dbReference>
<sequence length="37" mass="4114">MYARGRTSLQMRLSPVTPNRLAAHPFPDIFTQGGVKV</sequence>
<comment type="caution">
    <text evidence="1">The sequence shown here is derived from an EMBL/GenBank/DDBJ whole genome shotgun (WGS) entry which is preliminary data.</text>
</comment>
<keyword evidence="2" id="KW-1185">Reference proteome</keyword>
<evidence type="ECO:0000313" key="1">
    <source>
        <dbReference type="EMBL" id="EPX61972.1"/>
    </source>
</evidence>
<protein>
    <submittedName>
        <fullName evidence="1">Uncharacterized protein</fullName>
    </submittedName>
</protein>
<proteinExistence type="predicted"/>
<reference evidence="1" key="1">
    <citation type="submission" date="2013-05" db="EMBL/GenBank/DDBJ databases">
        <title>Genome assembly of Cystobacter fuscus DSM 2262.</title>
        <authorList>
            <person name="Sharma G."/>
            <person name="Khatri I."/>
            <person name="Kaur C."/>
            <person name="Mayilraj S."/>
            <person name="Subramanian S."/>
        </authorList>
    </citation>
    <scope>NUCLEOTIDE SEQUENCE [LARGE SCALE GENOMIC DNA]</scope>
    <source>
        <strain evidence="1">DSM 2262</strain>
    </source>
</reference>
<accession>S9PHU0</accession>
<dbReference type="AlphaFoldDB" id="S9PHU0"/>
<gene>
    <name evidence="1" type="ORF">D187_009875</name>
</gene>
<dbReference type="Proteomes" id="UP000011682">
    <property type="component" value="Unassembled WGS sequence"/>
</dbReference>
<name>S9PHU0_CYSF2</name>